<protein>
    <submittedName>
        <fullName evidence="3">Uncharacterized protein</fullName>
    </submittedName>
</protein>
<keyword evidence="2" id="KW-0812">Transmembrane</keyword>
<dbReference type="Proteomes" id="UP000287872">
    <property type="component" value="Unassembled WGS sequence"/>
</dbReference>
<proteinExistence type="predicted"/>
<dbReference type="AlphaFoldDB" id="A0A401UGD7"/>
<gene>
    <name evidence="3" type="ORF">Ctaglu_01870</name>
</gene>
<keyword evidence="2" id="KW-0472">Membrane</keyword>
<evidence type="ECO:0000256" key="2">
    <source>
        <dbReference type="SAM" id="Phobius"/>
    </source>
</evidence>
<evidence type="ECO:0000313" key="4">
    <source>
        <dbReference type="Proteomes" id="UP000287872"/>
    </source>
</evidence>
<feature type="region of interest" description="Disordered" evidence="1">
    <location>
        <begin position="83"/>
        <end position="105"/>
    </location>
</feature>
<dbReference type="EMBL" id="BHYK01000001">
    <property type="protein sequence ID" value="GCD08564.1"/>
    <property type="molecule type" value="Genomic_DNA"/>
</dbReference>
<accession>A0A401UGD7</accession>
<keyword evidence="2" id="KW-1133">Transmembrane helix</keyword>
<keyword evidence="4" id="KW-1185">Reference proteome</keyword>
<organism evidence="3 4">
    <name type="scientific">Clostridium tagluense</name>
    <dbReference type="NCBI Taxonomy" id="360422"/>
    <lineage>
        <taxon>Bacteria</taxon>
        <taxon>Bacillati</taxon>
        <taxon>Bacillota</taxon>
        <taxon>Clostridia</taxon>
        <taxon>Eubacteriales</taxon>
        <taxon>Clostridiaceae</taxon>
        <taxon>Clostridium</taxon>
    </lineage>
</organism>
<reference evidence="3 4" key="1">
    <citation type="submission" date="2018-11" db="EMBL/GenBank/DDBJ databases">
        <title>Genome sequencing and assembly of Clostridium tagluense strain A121.</title>
        <authorList>
            <person name="Murakami T."/>
            <person name="Segawa T."/>
            <person name="Shcherbakova V.A."/>
            <person name="Mori H."/>
            <person name="Yoshimura Y."/>
        </authorList>
    </citation>
    <scope>NUCLEOTIDE SEQUENCE [LARGE SCALE GENOMIC DNA]</scope>
    <source>
        <strain evidence="3 4">A121</strain>
    </source>
</reference>
<name>A0A401UGD7_9CLOT</name>
<sequence length="227" mass="26088">MKKKNLLFVIIFSTVVSVFNMVYYSSVAIKAKYYEENNLRKQVVAECKKVYICPKNTNNNQGKVVKEDEEEYSNVKKKSGKEDLAKKELSDEEKGSDNLSINPLREDIEKKSDEDMLNDIYSPGKEDSLGELNYNSKKQAQSVFKVSTGKIQENLTTSDKIKLLYVSLQLGKENYKKMEEYLYAVDAEEGVLKALKLLKDDLSKKEYEKVRKIAGKFIDMDAAERLK</sequence>
<evidence type="ECO:0000313" key="3">
    <source>
        <dbReference type="EMBL" id="GCD08564.1"/>
    </source>
</evidence>
<feature type="transmembrane region" description="Helical" evidence="2">
    <location>
        <begin position="6"/>
        <end position="24"/>
    </location>
</feature>
<dbReference type="OrthoDB" id="1938185at2"/>
<evidence type="ECO:0000256" key="1">
    <source>
        <dbReference type="SAM" id="MobiDB-lite"/>
    </source>
</evidence>
<dbReference type="RefSeq" id="WP_124997141.1">
    <property type="nucleotide sequence ID" value="NZ_BHYK01000001.1"/>
</dbReference>
<comment type="caution">
    <text evidence="3">The sequence shown here is derived from an EMBL/GenBank/DDBJ whole genome shotgun (WGS) entry which is preliminary data.</text>
</comment>
<feature type="compositionally biased region" description="Basic and acidic residues" evidence="1">
    <location>
        <begin position="83"/>
        <end position="96"/>
    </location>
</feature>